<accession>A0ABV6PFT9</accession>
<dbReference type="Proteomes" id="UP001589943">
    <property type="component" value="Unassembled WGS sequence"/>
</dbReference>
<dbReference type="InterPro" id="IPR011990">
    <property type="entry name" value="TPR-like_helical_dom_sf"/>
</dbReference>
<gene>
    <name evidence="1" type="ORF">ACFFF7_04550</name>
</gene>
<sequence length="396" mass="41957">MPGTAPPLRRTVAGPLLVLAFASYAALALFSGIDRASETQPDLAKKVPRLLASEALRSGGRAALGTGNTAQALQLGESAVRDAPLDPASTALLGAALLSGGDPGGADRAFRIAAQLGWRVPYTQLYMMARALDIGDYRIAAMRLDALARQNPATLNDRRLFDPFERSAPGRAALAERLAANPPWLRDYAMQVADLPADRLAQRYAVLTTLAASGRQVGCTPIGAPVSRLIAQGAIEDAARLWRGHCPVAAAGLLYDGSFSAASLDQSESEFAWTFIGQSDVSVVIEPAANPPAHQLVIDSSASQQRQVLRQLVLLPQGRYRLSWQSDAESGNQVMAQFNCAPAGSEAIAPSRDAASRRWAVTVTMDRACPARWIGFAIKPGAGNVRIADVRLDRAA</sequence>
<organism evidence="1 2">
    <name type="scientific">Novosphingobium aquiterrae</name>
    <dbReference type="NCBI Taxonomy" id="624388"/>
    <lineage>
        <taxon>Bacteria</taxon>
        <taxon>Pseudomonadati</taxon>
        <taxon>Pseudomonadota</taxon>
        <taxon>Alphaproteobacteria</taxon>
        <taxon>Sphingomonadales</taxon>
        <taxon>Sphingomonadaceae</taxon>
        <taxon>Novosphingobium</taxon>
    </lineage>
</organism>
<proteinExistence type="predicted"/>
<name>A0ABV6PFT9_9SPHN</name>
<dbReference type="RefSeq" id="WP_379480167.1">
    <property type="nucleotide sequence ID" value="NZ_JBHLTL010000001.1"/>
</dbReference>
<evidence type="ECO:0000313" key="2">
    <source>
        <dbReference type="Proteomes" id="UP001589943"/>
    </source>
</evidence>
<reference evidence="1 2" key="1">
    <citation type="submission" date="2024-09" db="EMBL/GenBank/DDBJ databases">
        <authorList>
            <person name="Sun Q."/>
            <person name="Mori K."/>
        </authorList>
    </citation>
    <scope>NUCLEOTIDE SEQUENCE [LARGE SCALE GENOMIC DNA]</scope>
    <source>
        <strain evidence="1 2">NCAIM B.02537</strain>
    </source>
</reference>
<evidence type="ECO:0000313" key="1">
    <source>
        <dbReference type="EMBL" id="MFC0588674.1"/>
    </source>
</evidence>
<evidence type="ECO:0008006" key="3">
    <source>
        <dbReference type="Google" id="ProtNLM"/>
    </source>
</evidence>
<keyword evidence="2" id="KW-1185">Reference proteome</keyword>
<dbReference type="EMBL" id="JBHLTL010000001">
    <property type="protein sequence ID" value="MFC0588674.1"/>
    <property type="molecule type" value="Genomic_DNA"/>
</dbReference>
<dbReference type="SUPFAM" id="SSF48452">
    <property type="entry name" value="TPR-like"/>
    <property type="match status" value="1"/>
</dbReference>
<dbReference type="Gene3D" id="1.25.40.10">
    <property type="entry name" value="Tetratricopeptide repeat domain"/>
    <property type="match status" value="1"/>
</dbReference>
<comment type="caution">
    <text evidence="1">The sequence shown here is derived from an EMBL/GenBank/DDBJ whole genome shotgun (WGS) entry which is preliminary data.</text>
</comment>
<protein>
    <recommendedName>
        <fullName evidence="3">Tetratricopeptide repeat protein</fullName>
    </recommendedName>
</protein>